<dbReference type="AlphaFoldDB" id="W9VRJ4"/>
<evidence type="ECO:0000256" key="1">
    <source>
        <dbReference type="ARBA" id="ARBA00006611"/>
    </source>
</evidence>
<dbReference type="GO" id="GO:0005524">
    <property type="term" value="F:ATP binding"/>
    <property type="evidence" value="ECO:0007669"/>
    <property type="project" value="InterPro"/>
</dbReference>
<name>W9VRJ4_9GAMM</name>
<reference evidence="4" key="1">
    <citation type="submission" date="2012-11" db="EMBL/GenBank/DDBJ databases">
        <authorList>
            <person name="Singh A."/>
            <person name="Pinnaka A.K."/>
            <person name="Vaidya B."/>
        </authorList>
    </citation>
    <scope>NUCLEOTIDE SEQUENCE [LARGE SCALE GENOMIC DNA]</scope>
    <source>
        <strain evidence="4">AK23</strain>
    </source>
</reference>
<dbReference type="PATRIC" id="fig|1229521.3.peg.386"/>
<organism evidence="3 4">
    <name type="scientific">Nitrincola nitratireducens</name>
    <dbReference type="NCBI Taxonomy" id="1229521"/>
    <lineage>
        <taxon>Bacteria</taxon>
        <taxon>Pseudomonadati</taxon>
        <taxon>Pseudomonadota</taxon>
        <taxon>Gammaproteobacteria</taxon>
        <taxon>Oceanospirillales</taxon>
        <taxon>Oceanospirillaceae</taxon>
        <taxon>Nitrincola</taxon>
    </lineage>
</organism>
<dbReference type="InterPro" id="IPR001482">
    <property type="entry name" value="T2SS/T4SS_dom"/>
</dbReference>
<dbReference type="SUPFAM" id="SSF52540">
    <property type="entry name" value="P-loop containing nucleoside triphosphate hydrolases"/>
    <property type="match status" value="1"/>
</dbReference>
<reference evidence="3 4" key="2">
    <citation type="journal article" date="2015" name="Syst. Appl. Microbiol.">
        <title>Nitrincola nitratireducens sp. nov. isolated from a haloalkaline crater lake.</title>
        <authorList>
            <person name="Singh A."/>
            <person name="Vaidya B."/>
            <person name="Tanuku N.R."/>
            <person name="Pinnaka A.K."/>
        </authorList>
    </citation>
    <scope>NUCLEOTIDE SEQUENCE [LARGE SCALE GENOMIC DNA]</scope>
    <source>
        <strain evidence="3 4">AK23</strain>
    </source>
</reference>
<dbReference type="Gene3D" id="3.40.50.300">
    <property type="entry name" value="P-loop containing nucleotide triphosphate hydrolases"/>
    <property type="match status" value="1"/>
</dbReference>
<accession>W9VRJ4</accession>
<dbReference type="EMBL" id="AONB01000001">
    <property type="protein sequence ID" value="EXJ13030.1"/>
    <property type="molecule type" value="Genomic_DNA"/>
</dbReference>
<dbReference type="InterPro" id="IPR006321">
    <property type="entry name" value="PilT/PilU"/>
</dbReference>
<protein>
    <submittedName>
        <fullName evidence="3">Twitching mobility protein</fullName>
    </submittedName>
</protein>
<feature type="domain" description="Bacterial type II secretion system protein E" evidence="2">
    <location>
        <begin position="194"/>
        <end position="208"/>
    </location>
</feature>
<dbReference type="Proteomes" id="UP000019464">
    <property type="component" value="Unassembled WGS sequence"/>
</dbReference>
<dbReference type="CDD" id="cd01131">
    <property type="entry name" value="PilT"/>
    <property type="match status" value="1"/>
</dbReference>
<comment type="similarity">
    <text evidence="1">Belongs to the GSP E family.</text>
</comment>
<dbReference type="NCBIfam" id="TIGR01420">
    <property type="entry name" value="pilT_fam"/>
    <property type="match status" value="1"/>
</dbReference>
<dbReference type="PANTHER" id="PTHR30486:SF12">
    <property type="entry name" value="TYPE IV PILUS ATPASE PILU"/>
    <property type="match status" value="1"/>
</dbReference>
<sequence length="356" mass="39936">MADLHGYLKLMVEKNASDIFFSSYARIQIKINEVMRPVGEKRLSPLTVREAIYSLMTERQIEEFEREWEMNFAYSLAGVGRFRINVFKQRGDISFVIRHIRNQIPSISELNLPLILEDLVMERRGLVLLVGATGSGKSTSLAAMVQSRNIRTTGHILTIEDPVEYLFTNQKSLISQREVGMDTHSYAHGLKNALREAPDMIVIGEIRDKETMSHAVRYAETGHLCISTLHANNSSQAIERILSFFPEADARKLQLELAQNLKAIVSLRLVKGIDGQLVPASEVLINSPYIASLINRGDLGKIKEAVEQGGDGSMFTFEDSLFALYEAGKISYDEAVYNADSKNNMALKLKLLGREP</sequence>
<evidence type="ECO:0000259" key="2">
    <source>
        <dbReference type="PROSITE" id="PS00662"/>
    </source>
</evidence>
<dbReference type="Pfam" id="PF00437">
    <property type="entry name" value="T2SSE"/>
    <property type="match status" value="1"/>
</dbReference>
<dbReference type="Gene3D" id="3.30.450.90">
    <property type="match status" value="1"/>
</dbReference>
<dbReference type="OrthoDB" id="9776961at2"/>
<dbReference type="STRING" id="1229521.D791_00373"/>
<dbReference type="InterPro" id="IPR027417">
    <property type="entry name" value="P-loop_NTPase"/>
</dbReference>
<comment type="caution">
    <text evidence="3">The sequence shown here is derived from an EMBL/GenBank/DDBJ whole genome shotgun (WGS) entry which is preliminary data.</text>
</comment>
<gene>
    <name evidence="3" type="primary">pilT_1</name>
    <name evidence="3" type="ORF">D791_00373</name>
</gene>
<dbReference type="InterPro" id="IPR050921">
    <property type="entry name" value="T4SS_GSP_E_ATPase"/>
</dbReference>
<dbReference type="GO" id="GO:0016887">
    <property type="term" value="F:ATP hydrolysis activity"/>
    <property type="evidence" value="ECO:0007669"/>
    <property type="project" value="InterPro"/>
</dbReference>
<dbReference type="RefSeq" id="WP_036506909.1">
    <property type="nucleotide sequence ID" value="NZ_AONB01000001.1"/>
</dbReference>
<evidence type="ECO:0000313" key="3">
    <source>
        <dbReference type="EMBL" id="EXJ13030.1"/>
    </source>
</evidence>
<dbReference type="PROSITE" id="PS00662">
    <property type="entry name" value="T2SP_E"/>
    <property type="match status" value="1"/>
</dbReference>
<keyword evidence="4" id="KW-1185">Reference proteome</keyword>
<dbReference type="PANTHER" id="PTHR30486">
    <property type="entry name" value="TWITCHING MOTILITY PROTEIN PILT"/>
    <property type="match status" value="1"/>
</dbReference>
<proteinExistence type="inferred from homology"/>
<evidence type="ECO:0000313" key="4">
    <source>
        <dbReference type="Proteomes" id="UP000019464"/>
    </source>
</evidence>